<dbReference type="KEGG" id="part:PARC_a2719"/>
<evidence type="ECO:0000313" key="2">
    <source>
        <dbReference type="EMBL" id="ATC87175.1"/>
    </source>
</evidence>
<feature type="chain" id="PRO_5011996145" description="Calmodulin" evidence="1">
    <location>
        <begin position="22"/>
        <end position="68"/>
    </location>
</feature>
<proteinExistence type="predicted"/>
<feature type="signal peptide" evidence="1">
    <location>
        <begin position="1"/>
        <end position="21"/>
    </location>
</feature>
<dbReference type="RefSeq" id="WP_010554691.1">
    <property type="nucleotide sequence ID" value="NZ_CP011025.1"/>
</dbReference>
<dbReference type="AlphaFoldDB" id="A0A290S683"/>
<keyword evidence="1" id="KW-0732">Signal</keyword>
<organism evidence="2 3">
    <name type="scientific">Pseudoalteromonas arctica A 37-1-2</name>
    <dbReference type="NCBI Taxonomy" id="1117313"/>
    <lineage>
        <taxon>Bacteria</taxon>
        <taxon>Pseudomonadati</taxon>
        <taxon>Pseudomonadota</taxon>
        <taxon>Gammaproteobacteria</taxon>
        <taxon>Alteromonadales</taxon>
        <taxon>Pseudoalteromonadaceae</taxon>
        <taxon>Pseudoalteromonas</taxon>
    </lineage>
</organism>
<evidence type="ECO:0000256" key="1">
    <source>
        <dbReference type="SAM" id="SignalP"/>
    </source>
</evidence>
<protein>
    <recommendedName>
        <fullName evidence="4">Calmodulin</fullName>
    </recommendedName>
</protein>
<accession>A0A290S683</accession>
<sequence length="68" mass="7559">MKKLQSTFVLMAIVSSSVVFANTDFETLDADDNASISRSEESVQVIEQFDELNVQSSGGPTENDFFEY</sequence>
<dbReference type="Proteomes" id="UP000016505">
    <property type="component" value="Chromosome I"/>
</dbReference>
<evidence type="ECO:0008006" key="4">
    <source>
        <dbReference type="Google" id="ProtNLM"/>
    </source>
</evidence>
<reference evidence="2 3" key="1">
    <citation type="journal article" date="2012" name="J. Bacteriol.">
        <title>Genome sequences of type strains of seven species of the marine bacterium Pseudoalteromonas.</title>
        <authorList>
            <person name="Xie B.B."/>
            <person name="Shu Y.L."/>
            <person name="Qin Q.L."/>
            <person name="Rong J.C."/>
            <person name="Zhang X.Y."/>
            <person name="Chen X.L."/>
            <person name="Shi M."/>
            <person name="He H.L."/>
            <person name="Zhou B.C."/>
            <person name="Zhang Y.Z."/>
        </authorList>
    </citation>
    <scope>NUCLEOTIDE SEQUENCE [LARGE SCALE GENOMIC DNA]</scope>
    <source>
        <strain evidence="2 3">A 37-1-2</strain>
    </source>
</reference>
<dbReference type="OrthoDB" id="6310942at2"/>
<name>A0A290S683_9GAMM</name>
<dbReference type="EMBL" id="CP011025">
    <property type="protein sequence ID" value="ATC87175.1"/>
    <property type="molecule type" value="Genomic_DNA"/>
</dbReference>
<gene>
    <name evidence="2" type="ORF">PARC_a2719</name>
</gene>
<evidence type="ECO:0000313" key="3">
    <source>
        <dbReference type="Proteomes" id="UP000016505"/>
    </source>
</evidence>